<evidence type="ECO:0000313" key="5">
    <source>
        <dbReference type="Proteomes" id="UP000321947"/>
    </source>
</evidence>
<comment type="caution">
    <text evidence="3">The sequence shown here is derived from an EMBL/GenBank/DDBJ whole genome shotgun (WGS) entry which is preliminary data.</text>
</comment>
<dbReference type="EMBL" id="SSTD01005075">
    <property type="protein sequence ID" value="TYK22317.1"/>
    <property type="molecule type" value="Genomic_DNA"/>
</dbReference>
<protein>
    <submittedName>
        <fullName evidence="3">Uncharacterized protein</fullName>
    </submittedName>
</protein>
<dbReference type="EMBL" id="SSTE01008544">
    <property type="protein sequence ID" value="KAA0055410.1"/>
    <property type="molecule type" value="Genomic_DNA"/>
</dbReference>
<dbReference type="Proteomes" id="UP000321947">
    <property type="component" value="Unassembled WGS sequence"/>
</dbReference>
<feature type="region of interest" description="Disordered" evidence="1">
    <location>
        <begin position="63"/>
        <end position="119"/>
    </location>
</feature>
<name>A0A5D3DF54_CUCMM</name>
<dbReference type="Proteomes" id="UP000321393">
    <property type="component" value="Unassembled WGS sequence"/>
</dbReference>
<dbReference type="AlphaFoldDB" id="A0A5D3DF54"/>
<evidence type="ECO:0000313" key="4">
    <source>
        <dbReference type="Proteomes" id="UP000321393"/>
    </source>
</evidence>
<organism evidence="3 5">
    <name type="scientific">Cucumis melo var. makuwa</name>
    <name type="common">Oriental melon</name>
    <dbReference type="NCBI Taxonomy" id="1194695"/>
    <lineage>
        <taxon>Eukaryota</taxon>
        <taxon>Viridiplantae</taxon>
        <taxon>Streptophyta</taxon>
        <taxon>Embryophyta</taxon>
        <taxon>Tracheophyta</taxon>
        <taxon>Spermatophyta</taxon>
        <taxon>Magnoliopsida</taxon>
        <taxon>eudicotyledons</taxon>
        <taxon>Gunneridae</taxon>
        <taxon>Pentapetalae</taxon>
        <taxon>rosids</taxon>
        <taxon>fabids</taxon>
        <taxon>Cucurbitales</taxon>
        <taxon>Cucurbitaceae</taxon>
        <taxon>Benincaseae</taxon>
        <taxon>Cucumis</taxon>
    </lineage>
</organism>
<feature type="compositionally biased region" description="Low complexity" evidence="1">
    <location>
        <begin position="70"/>
        <end position="87"/>
    </location>
</feature>
<evidence type="ECO:0000256" key="1">
    <source>
        <dbReference type="SAM" id="MobiDB-lite"/>
    </source>
</evidence>
<evidence type="ECO:0000313" key="3">
    <source>
        <dbReference type="EMBL" id="TYK22317.1"/>
    </source>
</evidence>
<sequence length="189" mass="21448">MAYARKCREAKTKRTEFLKKKKVYRVESRDTKGETSQTIRQSAKGRNDLNKINLVVDLGHISPLSGTDFSSPERSSYTPSPTTPTESDIVKDSLGNMVMSDHEERGRQSLKIQGEETDDDETSFKKKLTKWLKDNNLKLSAEFNSQFNFTCVDVVDPIQNGPPNLNFENLTDDVIYGKEKDTMGLTLYP</sequence>
<accession>A0A5D3DF54</accession>
<feature type="region of interest" description="Disordered" evidence="1">
    <location>
        <begin position="26"/>
        <end position="46"/>
    </location>
</feature>
<reference evidence="4 5" key="1">
    <citation type="submission" date="2019-08" db="EMBL/GenBank/DDBJ databases">
        <title>Draft genome sequences of two oriental melons (Cucumis melo L. var makuwa).</title>
        <authorList>
            <person name="Kwon S.-Y."/>
        </authorList>
    </citation>
    <scope>NUCLEOTIDE SEQUENCE [LARGE SCALE GENOMIC DNA]</scope>
    <source>
        <strain evidence="5">cv. Chang Bougi</strain>
        <strain evidence="4">cv. SW 3</strain>
        <tissue evidence="3">Leaf</tissue>
    </source>
</reference>
<evidence type="ECO:0000313" key="2">
    <source>
        <dbReference type="EMBL" id="KAA0055410.1"/>
    </source>
</evidence>
<proteinExistence type="predicted"/>
<gene>
    <name evidence="3" type="ORF">E5676_scaffold1428G00260</name>
    <name evidence="2" type="ORF">E6C27_scaffold80G002570</name>
</gene>